<dbReference type="InterPro" id="IPR011990">
    <property type="entry name" value="TPR-like_helical_dom_sf"/>
</dbReference>
<accession>A0ABS8Z3G3</accession>
<reference evidence="1 2" key="1">
    <citation type="submission" date="2021-12" db="EMBL/GenBank/DDBJ databases">
        <title>Genome sequence of Kibdelosporangium philippinense ATCC 49844.</title>
        <authorList>
            <person name="Fedorov E.A."/>
            <person name="Omeragic M."/>
            <person name="Shalygina K.F."/>
            <person name="Maclea K.S."/>
        </authorList>
    </citation>
    <scope>NUCLEOTIDE SEQUENCE [LARGE SCALE GENOMIC DNA]</scope>
    <source>
        <strain evidence="1 2">ATCC 49844</strain>
    </source>
</reference>
<keyword evidence="2" id="KW-1185">Reference proteome</keyword>
<organism evidence="1 2">
    <name type="scientific">Kibdelosporangium philippinense</name>
    <dbReference type="NCBI Taxonomy" id="211113"/>
    <lineage>
        <taxon>Bacteria</taxon>
        <taxon>Bacillati</taxon>
        <taxon>Actinomycetota</taxon>
        <taxon>Actinomycetes</taxon>
        <taxon>Pseudonocardiales</taxon>
        <taxon>Pseudonocardiaceae</taxon>
        <taxon>Kibdelosporangium</taxon>
    </lineage>
</organism>
<gene>
    <name evidence="1" type="ORF">LWC34_05950</name>
</gene>
<dbReference type="SUPFAM" id="SSF48452">
    <property type="entry name" value="TPR-like"/>
    <property type="match status" value="1"/>
</dbReference>
<dbReference type="EMBL" id="JAJVCN010000001">
    <property type="protein sequence ID" value="MCE7002375.1"/>
    <property type="molecule type" value="Genomic_DNA"/>
</dbReference>
<dbReference type="Gene3D" id="1.25.40.10">
    <property type="entry name" value="Tetratricopeptide repeat domain"/>
    <property type="match status" value="1"/>
</dbReference>
<name>A0ABS8Z3G3_9PSEU</name>
<protein>
    <recommendedName>
        <fullName evidence="3">Tetratricopeptide repeat protein</fullName>
    </recommendedName>
</protein>
<dbReference type="Proteomes" id="UP001521150">
    <property type="component" value="Unassembled WGS sequence"/>
</dbReference>
<evidence type="ECO:0000313" key="2">
    <source>
        <dbReference type="Proteomes" id="UP001521150"/>
    </source>
</evidence>
<evidence type="ECO:0008006" key="3">
    <source>
        <dbReference type="Google" id="ProtNLM"/>
    </source>
</evidence>
<proteinExistence type="predicted"/>
<sequence>MSFEKEVRAAFRRGDSAEVLRMAGAEVERARAAGDPAGEVEALYAMSRVAVREDDLPHAEQLASQALAVAVRTGDKRLEERPRHVLAGVTRLSGNLTKARRLYKANIELNESLGQDEIANSEYHNLAFTELRLGNVARARELFEAGRARVFQRGYDSFVPYVCVAAAALATVEGDHFQTVKMVGLTDKAYAAIGEVPDPDDAIELENARTAAIQALGESRFEQAYAAGATLEPAEAFGLSS</sequence>
<evidence type="ECO:0000313" key="1">
    <source>
        <dbReference type="EMBL" id="MCE7002375.1"/>
    </source>
</evidence>
<comment type="caution">
    <text evidence="1">The sequence shown here is derived from an EMBL/GenBank/DDBJ whole genome shotgun (WGS) entry which is preliminary data.</text>
</comment>
<dbReference type="RefSeq" id="WP_233723441.1">
    <property type="nucleotide sequence ID" value="NZ_JAJVCN010000001.1"/>
</dbReference>